<dbReference type="AlphaFoldDB" id="A0A433D443"/>
<dbReference type="Proteomes" id="UP000268093">
    <property type="component" value="Unassembled WGS sequence"/>
</dbReference>
<evidence type="ECO:0000313" key="2">
    <source>
        <dbReference type="Proteomes" id="UP000268093"/>
    </source>
</evidence>
<comment type="caution">
    <text evidence="1">The sequence shown here is derived from an EMBL/GenBank/DDBJ whole genome shotgun (WGS) entry which is preliminary data.</text>
</comment>
<organism evidence="1 2">
    <name type="scientific">Jimgerdemannia flammicorona</name>
    <dbReference type="NCBI Taxonomy" id="994334"/>
    <lineage>
        <taxon>Eukaryota</taxon>
        <taxon>Fungi</taxon>
        <taxon>Fungi incertae sedis</taxon>
        <taxon>Mucoromycota</taxon>
        <taxon>Mucoromycotina</taxon>
        <taxon>Endogonomycetes</taxon>
        <taxon>Endogonales</taxon>
        <taxon>Endogonaceae</taxon>
        <taxon>Jimgerdemannia</taxon>
    </lineage>
</organism>
<dbReference type="EMBL" id="RBNI01007036">
    <property type="protein sequence ID" value="RUP45595.1"/>
    <property type="molecule type" value="Genomic_DNA"/>
</dbReference>
<sequence>MIELFESIKNDIIYIIHPTPNLDFSISFGLFERDPSVRITTTELKMSTALMIATFDNLIMLSL</sequence>
<name>A0A433D443_9FUNG</name>
<protein>
    <submittedName>
        <fullName evidence="1">Uncharacterized protein</fullName>
    </submittedName>
</protein>
<reference evidence="1 2" key="1">
    <citation type="journal article" date="2018" name="New Phytol.">
        <title>Phylogenomics of Endogonaceae and evolution of mycorrhizas within Mucoromycota.</title>
        <authorList>
            <person name="Chang Y."/>
            <person name="Desiro A."/>
            <person name="Na H."/>
            <person name="Sandor L."/>
            <person name="Lipzen A."/>
            <person name="Clum A."/>
            <person name="Barry K."/>
            <person name="Grigoriev I.V."/>
            <person name="Martin F.M."/>
            <person name="Stajich J.E."/>
            <person name="Smith M.E."/>
            <person name="Bonito G."/>
            <person name="Spatafora J.W."/>
        </authorList>
    </citation>
    <scope>NUCLEOTIDE SEQUENCE [LARGE SCALE GENOMIC DNA]</scope>
    <source>
        <strain evidence="1 2">GMNB39</strain>
    </source>
</reference>
<proteinExistence type="predicted"/>
<evidence type="ECO:0000313" key="1">
    <source>
        <dbReference type="EMBL" id="RUP45595.1"/>
    </source>
</evidence>
<accession>A0A433D443</accession>
<gene>
    <name evidence="1" type="ORF">BC936DRAFT_147971</name>
</gene>
<keyword evidence="2" id="KW-1185">Reference proteome</keyword>